<protein>
    <recommendedName>
        <fullName evidence="1">PhnB-like domain-containing protein</fullName>
    </recommendedName>
</protein>
<dbReference type="PANTHER" id="PTHR33990:SF4">
    <property type="entry name" value="PHNB-LIKE DOMAIN-CONTAINING PROTEIN"/>
    <property type="match status" value="1"/>
</dbReference>
<dbReference type="InterPro" id="IPR028973">
    <property type="entry name" value="PhnB-like"/>
</dbReference>
<evidence type="ECO:0000259" key="1">
    <source>
        <dbReference type="Pfam" id="PF06983"/>
    </source>
</evidence>
<dbReference type="Gene3D" id="3.10.180.10">
    <property type="entry name" value="2,3-Dihydroxybiphenyl 1,2-Dioxygenase, domain 1"/>
    <property type="match status" value="1"/>
</dbReference>
<organism evidence="2 3">
    <name type="scientific">Terribacillus saccharophilus</name>
    <dbReference type="NCBI Taxonomy" id="361277"/>
    <lineage>
        <taxon>Bacteria</taxon>
        <taxon>Bacillati</taxon>
        <taxon>Bacillota</taxon>
        <taxon>Bacilli</taxon>
        <taxon>Bacillales</taxon>
        <taxon>Bacillaceae</taxon>
        <taxon>Terribacillus</taxon>
    </lineage>
</organism>
<name>A0A268ABK3_9BACI</name>
<dbReference type="InterPro" id="IPR029068">
    <property type="entry name" value="Glyas_Bleomycin-R_OHBP_Dase"/>
</dbReference>
<comment type="caution">
    <text evidence="2">The sequence shown here is derived from an EMBL/GenBank/DDBJ whole genome shotgun (WGS) entry which is preliminary data.</text>
</comment>
<dbReference type="Proteomes" id="UP000216013">
    <property type="component" value="Unassembled WGS sequence"/>
</dbReference>
<accession>A0A268ABK3</accession>
<evidence type="ECO:0000313" key="2">
    <source>
        <dbReference type="EMBL" id="PAD21511.1"/>
    </source>
</evidence>
<sequence>MTLEIAVFLSMNGKAGEAIAFYKQHLQAEELLLVTYADMIQRDPSMELTEENKNHISHSVLQIGNTKVMIAEETMEPNEKYQAGNNFSLCIQSADLTEINRFYQNVTSDTRVKIIRPLSANMFSDAYAIVRDPFGVDIQLMYDPRLS</sequence>
<feature type="domain" description="PhnB-like" evidence="1">
    <location>
        <begin position="5"/>
        <end position="140"/>
    </location>
</feature>
<dbReference type="RefSeq" id="WP_095260882.1">
    <property type="nucleotide sequence ID" value="NZ_NPBV01000010.1"/>
</dbReference>
<proteinExistence type="predicted"/>
<dbReference type="Pfam" id="PF06983">
    <property type="entry name" value="3-dmu-9_3-mt"/>
    <property type="match status" value="1"/>
</dbReference>
<dbReference type="PANTHER" id="PTHR33990">
    <property type="entry name" value="PROTEIN YJDN-RELATED"/>
    <property type="match status" value="1"/>
</dbReference>
<evidence type="ECO:0000313" key="3">
    <source>
        <dbReference type="Proteomes" id="UP000216013"/>
    </source>
</evidence>
<reference evidence="2 3" key="1">
    <citation type="submission" date="2017-07" db="EMBL/GenBank/DDBJ databases">
        <title>Isolation and whole genome analysis of endospore-forming bacteria from heroin.</title>
        <authorList>
            <person name="Kalinowski J."/>
            <person name="Ahrens B."/>
            <person name="Al-Dilaimi A."/>
            <person name="Winkler A."/>
            <person name="Wibberg D."/>
            <person name="Schleenbecker U."/>
            <person name="Ruckert C."/>
            <person name="Wolfel R."/>
            <person name="Grass G."/>
        </authorList>
    </citation>
    <scope>NUCLEOTIDE SEQUENCE [LARGE SCALE GENOMIC DNA]</scope>
    <source>
        <strain evidence="2 3">7528</strain>
    </source>
</reference>
<gene>
    <name evidence="2" type="ORF">CHH64_08420</name>
</gene>
<dbReference type="EMBL" id="NPBV01000010">
    <property type="protein sequence ID" value="PAD21511.1"/>
    <property type="molecule type" value="Genomic_DNA"/>
</dbReference>
<dbReference type="SUPFAM" id="SSF54593">
    <property type="entry name" value="Glyoxalase/Bleomycin resistance protein/Dihydroxybiphenyl dioxygenase"/>
    <property type="match status" value="1"/>
</dbReference>
<dbReference type="AlphaFoldDB" id="A0A268ABK3"/>